<feature type="signal peptide" evidence="3">
    <location>
        <begin position="1"/>
        <end position="20"/>
    </location>
</feature>
<evidence type="ECO:0000313" key="4">
    <source>
        <dbReference type="EMBL" id="KTB00033.1"/>
    </source>
</evidence>
<dbReference type="EMBL" id="LLZZ01000141">
    <property type="protein sequence ID" value="KTB00033.1"/>
    <property type="molecule type" value="Genomic_DNA"/>
</dbReference>
<dbReference type="PROSITE" id="PS00929">
    <property type="entry name" value="PIR_REPEAT_1"/>
    <property type="match status" value="1"/>
</dbReference>
<sequence>MQFTTAFSVALIAMAKLALADSQAFGLLAIHSGSPVQNTPVNSENGALVLKSGGSFAGTVTDAGKLKFSDNTYAVVNSDGSIKTGSESEGTSGFALSGSHLTYKGNSGFFAIPSGSEYKFSTAQGTGAIDIVISPRSTTDGSVVADFTPAGSASSAASSAKPSSAAASSAAPTKAAISQIGDGQIQATSTIHQQTTNGAAKAAAGMGAGAIAAIAMLL</sequence>
<dbReference type="PROSITE" id="PS50256">
    <property type="entry name" value="PIR_REPEAT_2"/>
    <property type="match status" value="1"/>
</dbReference>
<evidence type="ECO:0000256" key="2">
    <source>
        <dbReference type="ARBA" id="ARBA00022729"/>
    </source>
</evidence>
<keyword evidence="2 3" id="KW-0732">Signal</keyword>
<dbReference type="Pfam" id="PF00399">
    <property type="entry name" value="PIR"/>
    <property type="match status" value="1"/>
</dbReference>
<gene>
    <name evidence="4" type="ORF">AO440_001418</name>
</gene>
<dbReference type="VEuPathDB" id="FungiDB:B1J91_F07601g"/>
<dbReference type="AlphaFoldDB" id="A0A0W0CKD6"/>
<evidence type="ECO:0000256" key="3">
    <source>
        <dbReference type="SAM" id="SignalP"/>
    </source>
</evidence>
<dbReference type="InterPro" id="IPR000420">
    <property type="entry name" value="Yeast_PIR_rpt"/>
</dbReference>
<accession>A0A0W0CKD6</accession>
<dbReference type="VEuPathDB" id="FungiDB:GVI51_F07161"/>
<evidence type="ECO:0000313" key="5">
    <source>
        <dbReference type="Proteomes" id="UP000054886"/>
    </source>
</evidence>
<proteinExistence type="predicted"/>
<dbReference type="Proteomes" id="UP000054886">
    <property type="component" value="Unassembled WGS sequence"/>
</dbReference>
<dbReference type="GO" id="GO:0005199">
    <property type="term" value="F:structural constituent of cell wall"/>
    <property type="evidence" value="ECO:0007669"/>
    <property type="project" value="InterPro"/>
</dbReference>
<feature type="chain" id="PRO_5006900657" evidence="3">
    <location>
        <begin position="21"/>
        <end position="218"/>
    </location>
</feature>
<comment type="caution">
    <text evidence="4">The sequence shown here is derived from an EMBL/GenBank/DDBJ whole genome shotgun (WGS) entry which is preliminary data.</text>
</comment>
<reference evidence="4 5" key="1">
    <citation type="submission" date="2015-10" db="EMBL/GenBank/DDBJ databases">
        <title>Draft genomes sequences of Candida glabrata isolates 1A, 1B, 2A, 2B, 3A and 3B.</title>
        <authorList>
            <person name="Haavelsrud O.E."/>
            <person name="Gaustad P."/>
        </authorList>
    </citation>
    <scope>NUCLEOTIDE SEQUENCE [LARGE SCALE GENOMIC DNA]</scope>
    <source>
        <strain evidence="4">910700640</strain>
    </source>
</reference>
<dbReference type="VEuPathDB" id="FungiDB:GWK60_F07139"/>
<name>A0A0W0CKD6_CANGB</name>
<organism evidence="4 5">
    <name type="scientific">Candida glabrata</name>
    <name type="common">Yeast</name>
    <name type="synonym">Torulopsis glabrata</name>
    <dbReference type="NCBI Taxonomy" id="5478"/>
    <lineage>
        <taxon>Eukaryota</taxon>
        <taxon>Fungi</taxon>
        <taxon>Dikarya</taxon>
        <taxon>Ascomycota</taxon>
        <taxon>Saccharomycotina</taxon>
        <taxon>Saccharomycetes</taxon>
        <taxon>Saccharomycetales</taxon>
        <taxon>Saccharomycetaceae</taxon>
        <taxon>Nakaseomyces</taxon>
    </lineage>
</organism>
<protein>
    <submittedName>
        <fullName evidence="4">Cell wall protein CWP1</fullName>
    </submittedName>
</protein>
<evidence type="ECO:0000256" key="1">
    <source>
        <dbReference type="ARBA" id="ARBA00004196"/>
    </source>
</evidence>
<comment type="subcellular location">
    <subcellularLocation>
        <location evidence="1">Cell envelope</location>
    </subcellularLocation>
</comment>
<dbReference type="VEuPathDB" id="FungiDB:CAGL0F07601g"/>